<dbReference type="PANTHER" id="PTHR21137:SF35">
    <property type="entry name" value="ODORANT RECEPTOR 19A-RELATED"/>
    <property type="match status" value="1"/>
</dbReference>
<evidence type="ECO:0000313" key="11">
    <source>
        <dbReference type="EMBL" id="KAJ4437210.1"/>
    </source>
</evidence>
<gene>
    <name evidence="11" type="ORF">ANN_17345</name>
</gene>
<keyword evidence="2" id="KW-1003">Cell membrane</keyword>
<evidence type="ECO:0000256" key="7">
    <source>
        <dbReference type="ARBA" id="ARBA00023136"/>
    </source>
</evidence>
<evidence type="ECO:0000256" key="8">
    <source>
        <dbReference type="ARBA" id="ARBA00023170"/>
    </source>
</evidence>
<evidence type="ECO:0000256" key="5">
    <source>
        <dbReference type="ARBA" id="ARBA00022725"/>
    </source>
</evidence>
<comment type="caution">
    <text evidence="11">The sequence shown here is derived from an EMBL/GenBank/DDBJ whole genome shotgun (WGS) entry which is preliminary data.</text>
</comment>
<proteinExistence type="predicted"/>
<organism evidence="11 12">
    <name type="scientific">Periplaneta americana</name>
    <name type="common">American cockroach</name>
    <name type="synonym">Blatta americana</name>
    <dbReference type="NCBI Taxonomy" id="6978"/>
    <lineage>
        <taxon>Eukaryota</taxon>
        <taxon>Metazoa</taxon>
        <taxon>Ecdysozoa</taxon>
        <taxon>Arthropoda</taxon>
        <taxon>Hexapoda</taxon>
        <taxon>Insecta</taxon>
        <taxon>Pterygota</taxon>
        <taxon>Neoptera</taxon>
        <taxon>Polyneoptera</taxon>
        <taxon>Dictyoptera</taxon>
        <taxon>Blattodea</taxon>
        <taxon>Blattoidea</taxon>
        <taxon>Blattidae</taxon>
        <taxon>Blattinae</taxon>
        <taxon>Periplaneta</taxon>
    </lineage>
</organism>
<keyword evidence="12" id="KW-1185">Reference proteome</keyword>
<comment type="subcellular location">
    <subcellularLocation>
        <location evidence="1">Cell membrane</location>
        <topology evidence="1">Multi-pass membrane protein</topology>
    </subcellularLocation>
</comment>
<evidence type="ECO:0000313" key="12">
    <source>
        <dbReference type="Proteomes" id="UP001148838"/>
    </source>
</evidence>
<dbReference type="Pfam" id="PF02949">
    <property type="entry name" value="7tm_6"/>
    <property type="match status" value="1"/>
</dbReference>
<evidence type="ECO:0000256" key="9">
    <source>
        <dbReference type="ARBA" id="ARBA00023224"/>
    </source>
</evidence>
<keyword evidence="7 10" id="KW-0472">Membrane</keyword>
<evidence type="ECO:0000256" key="3">
    <source>
        <dbReference type="ARBA" id="ARBA00022606"/>
    </source>
</evidence>
<evidence type="ECO:0000256" key="4">
    <source>
        <dbReference type="ARBA" id="ARBA00022692"/>
    </source>
</evidence>
<keyword evidence="4 10" id="KW-0812">Transmembrane</keyword>
<evidence type="ECO:0000256" key="1">
    <source>
        <dbReference type="ARBA" id="ARBA00004651"/>
    </source>
</evidence>
<keyword evidence="8" id="KW-0675">Receptor</keyword>
<dbReference type="Proteomes" id="UP001148838">
    <property type="component" value="Unassembled WGS sequence"/>
</dbReference>
<keyword evidence="9" id="KW-0807">Transducer</keyword>
<sequence>MLNYRYLSLLEKNVNTMVCGVFLCLLTGLCSTAFSLVMVKRSARSLMLAGSEFQSLGRAIVKEDEYEEYESVRDAAWASDWVGAPLPYQRCILFIIAKSNQEFYFTAGKFVSVSHDTMMNVQRSARMINQSFSFFMFLLTMKDKSDGKA</sequence>
<evidence type="ECO:0000256" key="6">
    <source>
        <dbReference type="ARBA" id="ARBA00022989"/>
    </source>
</evidence>
<name>A0ABQ8STZ3_PERAM</name>
<evidence type="ECO:0000256" key="2">
    <source>
        <dbReference type="ARBA" id="ARBA00022475"/>
    </source>
</evidence>
<evidence type="ECO:0000256" key="10">
    <source>
        <dbReference type="SAM" id="Phobius"/>
    </source>
</evidence>
<keyword evidence="5" id="KW-0552">Olfaction</keyword>
<feature type="transmembrane region" description="Helical" evidence="10">
    <location>
        <begin position="20"/>
        <end position="39"/>
    </location>
</feature>
<dbReference type="InterPro" id="IPR004117">
    <property type="entry name" value="7tm6_olfct_rcpt"/>
</dbReference>
<keyword evidence="6 10" id="KW-1133">Transmembrane helix</keyword>
<reference evidence="11 12" key="1">
    <citation type="journal article" date="2022" name="Allergy">
        <title>Genome assembly and annotation of Periplaneta americana reveal a comprehensive cockroach allergen profile.</title>
        <authorList>
            <person name="Wang L."/>
            <person name="Xiong Q."/>
            <person name="Saelim N."/>
            <person name="Wang L."/>
            <person name="Nong W."/>
            <person name="Wan A.T."/>
            <person name="Shi M."/>
            <person name="Liu X."/>
            <person name="Cao Q."/>
            <person name="Hui J.H.L."/>
            <person name="Sookrung N."/>
            <person name="Leung T.F."/>
            <person name="Tungtrongchitr A."/>
            <person name="Tsui S.K.W."/>
        </authorList>
    </citation>
    <scope>NUCLEOTIDE SEQUENCE [LARGE SCALE GENOMIC DNA]</scope>
    <source>
        <strain evidence="11">PWHHKU_190912</strain>
    </source>
</reference>
<dbReference type="PANTHER" id="PTHR21137">
    <property type="entry name" value="ODORANT RECEPTOR"/>
    <property type="match status" value="1"/>
</dbReference>
<keyword evidence="3" id="KW-0716">Sensory transduction</keyword>
<accession>A0ABQ8STZ3</accession>
<protein>
    <submittedName>
        <fullName evidence="11">Uncharacterized protein</fullName>
    </submittedName>
</protein>
<dbReference type="EMBL" id="JAJSOF020000021">
    <property type="protein sequence ID" value="KAJ4437210.1"/>
    <property type="molecule type" value="Genomic_DNA"/>
</dbReference>